<reference evidence="1 2" key="1">
    <citation type="submission" date="2015-01" db="EMBL/GenBank/DDBJ databases">
        <title>Genome Assembly of Bacillus badius MTCC 1458.</title>
        <authorList>
            <person name="Verma A."/>
            <person name="Khatri I."/>
            <person name="Mual P."/>
            <person name="Subramanian S."/>
            <person name="Krishnamurthi S."/>
        </authorList>
    </citation>
    <scope>NUCLEOTIDE SEQUENCE [LARGE SCALE GENOMIC DNA]</scope>
    <source>
        <strain evidence="1 2">MTCC 1458</strain>
    </source>
</reference>
<protein>
    <submittedName>
        <fullName evidence="1">Uncharacterized protein</fullName>
    </submittedName>
</protein>
<evidence type="ECO:0000313" key="1">
    <source>
        <dbReference type="EMBL" id="KIL78210.1"/>
    </source>
</evidence>
<comment type="caution">
    <text evidence="1">The sequence shown here is derived from an EMBL/GenBank/DDBJ whole genome shotgun (WGS) entry which is preliminary data.</text>
</comment>
<gene>
    <name evidence="1" type="ORF">SD77_0811</name>
</gene>
<dbReference type="EMBL" id="JXLP01000010">
    <property type="protein sequence ID" value="KIL78210.1"/>
    <property type="molecule type" value="Genomic_DNA"/>
</dbReference>
<sequence length="41" mass="4560">MISLEVSRCAKMEPVPCCVQMENIFANEQDISREICGAEGK</sequence>
<keyword evidence="2" id="KW-1185">Reference proteome</keyword>
<name>A0ABR5AUB6_BACBA</name>
<accession>A0ABR5AUB6</accession>
<dbReference type="Proteomes" id="UP000031982">
    <property type="component" value="Unassembled WGS sequence"/>
</dbReference>
<proteinExistence type="predicted"/>
<evidence type="ECO:0000313" key="2">
    <source>
        <dbReference type="Proteomes" id="UP000031982"/>
    </source>
</evidence>
<organism evidence="1 2">
    <name type="scientific">Bacillus badius</name>
    <dbReference type="NCBI Taxonomy" id="1455"/>
    <lineage>
        <taxon>Bacteria</taxon>
        <taxon>Bacillati</taxon>
        <taxon>Bacillota</taxon>
        <taxon>Bacilli</taxon>
        <taxon>Bacillales</taxon>
        <taxon>Bacillaceae</taxon>
        <taxon>Pseudobacillus</taxon>
    </lineage>
</organism>